<dbReference type="Proteomes" id="UP000693970">
    <property type="component" value="Unassembled WGS sequence"/>
</dbReference>
<name>A0A9K3K6A1_9STRA</name>
<reference evidence="1" key="1">
    <citation type="journal article" date="2021" name="Sci. Rep.">
        <title>Diploid genomic architecture of Nitzschia inconspicua, an elite biomass production diatom.</title>
        <authorList>
            <person name="Oliver A."/>
            <person name="Podell S."/>
            <person name="Pinowska A."/>
            <person name="Traller J.C."/>
            <person name="Smith S.R."/>
            <person name="McClure R."/>
            <person name="Beliaev A."/>
            <person name="Bohutskyi P."/>
            <person name="Hill E.A."/>
            <person name="Rabines A."/>
            <person name="Zheng H."/>
            <person name="Allen L.Z."/>
            <person name="Kuo A."/>
            <person name="Grigoriev I.V."/>
            <person name="Allen A.E."/>
            <person name="Hazlebeck D."/>
            <person name="Allen E.E."/>
        </authorList>
    </citation>
    <scope>NUCLEOTIDE SEQUENCE</scope>
    <source>
        <strain evidence="1">Hildebrandi</strain>
    </source>
</reference>
<sequence length="194" mass="21863">MSRFVRTHPKASSGQNGKCQSLTVSISDRTMTMTPLVLEDSRHVTGKGHFALTWTGHPFIATRPGLVNYENDNLIRQLHSKCVSICMEADKSPSRQKAFNGMTKNYLPYQKPRDLIVTDPCTSADLVLIDHSIKTIISAMWEGPDYTKFYNEIGRKRHHSSSLVTKMEDTLTWLLKSLDSQTTLSSLPLRPIPT</sequence>
<proteinExistence type="predicted"/>
<protein>
    <submittedName>
        <fullName evidence="1">Uncharacterized protein</fullName>
    </submittedName>
</protein>
<evidence type="ECO:0000313" key="2">
    <source>
        <dbReference type="EMBL" id="KAG7358686.1"/>
    </source>
</evidence>
<dbReference type="EMBL" id="JAGRRH010000014">
    <property type="protein sequence ID" value="KAG7358686.1"/>
    <property type="molecule type" value="Genomic_DNA"/>
</dbReference>
<organism evidence="1 3">
    <name type="scientific">Nitzschia inconspicua</name>
    <dbReference type="NCBI Taxonomy" id="303405"/>
    <lineage>
        <taxon>Eukaryota</taxon>
        <taxon>Sar</taxon>
        <taxon>Stramenopiles</taxon>
        <taxon>Ochrophyta</taxon>
        <taxon>Bacillariophyta</taxon>
        <taxon>Bacillariophyceae</taxon>
        <taxon>Bacillariophycidae</taxon>
        <taxon>Bacillariales</taxon>
        <taxon>Bacillariaceae</taxon>
        <taxon>Nitzschia</taxon>
    </lineage>
</organism>
<evidence type="ECO:0000313" key="1">
    <source>
        <dbReference type="EMBL" id="KAG7337806.1"/>
    </source>
</evidence>
<keyword evidence="3" id="KW-1185">Reference proteome</keyword>
<comment type="caution">
    <text evidence="1">The sequence shown here is derived from an EMBL/GenBank/DDBJ whole genome shotgun (WGS) entry which is preliminary data.</text>
</comment>
<evidence type="ECO:0000313" key="3">
    <source>
        <dbReference type="Proteomes" id="UP000693970"/>
    </source>
</evidence>
<accession>A0A9K3K6A1</accession>
<reference evidence="1" key="2">
    <citation type="submission" date="2021-04" db="EMBL/GenBank/DDBJ databases">
        <authorList>
            <person name="Podell S."/>
        </authorList>
    </citation>
    <scope>NUCLEOTIDE SEQUENCE</scope>
    <source>
        <strain evidence="1">Hildebrandi</strain>
    </source>
</reference>
<dbReference type="AlphaFoldDB" id="A0A9K3K6A1"/>
<gene>
    <name evidence="2" type="ORF">IV203_015275</name>
    <name evidence="1" type="ORF">IV203_020230</name>
</gene>
<dbReference type="EMBL" id="JAGRRH010000073">
    <property type="protein sequence ID" value="KAG7337806.1"/>
    <property type="molecule type" value="Genomic_DNA"/>
</dbReference>